<dbReference type="PhylomeDB" id="A0A022S2P4"/>
<dbReference type="PANTHER" id="PTHR35095:SF1">
    <property type="entry name" value="OS05G0143300 PROTEIN"/>
    <property type="match status" value="1"/>
</dbReference>
<keyword evidence="2" id="KW-1133">Transmembrane helix</keyword>
<protein>
    <submittedName>
        <fullName evidence="3">Uncharacterized protein</fullName>
    </submittedName>
</protein>
<dbReference type="STRING" id="4155.A0A022S2P4"/>
<name>A0A022S2P4_ERYGU</name>
<dbReference type="Proteomes" id="UP000030748">
    <property type="component" value="Unassembled WGS sequence"/>
</dbReference>
<gene>
    <name evidence="3" type="ORF">MIMGU_mgv1a007636mg</name>
</gene>
<feature type="transmembrane region" description="Helical" evidence="2">
    <location>
        <begin position="298"/>
        <end position="321"/>
    </location>
</feature>
<feature type="transmembrane region" description="Helical" evidence="2">
    <location>
        <begin position="333"/>
        <end position="349"/>
    </location>
</feature>
<evidence type="ECO:0000256" key="1">
    <source>
        <dbReference type="SAM" id="MobiDB-lite"/>
    </source>
</evidence>
<keyword evidence="4" id="KW-1185">Reference proteome</keyword>
<dbReference type="OrthoDB" id="1918704at2759"/>
<dbReference type="KEGG" id="egt:105953545"/>
<evidence type="ECO:0000256" key="2">
    <source>
        <dbReference type="SAM" id="Phobius"/>
    </source>
</evidence>
<reference evidence="3 4" key="1">
    <citation type="journal article" date="2013" name="Proc. Natl. Acad. Sci. U.S.A.">
        <title>Fine-scale variation in meiotic recombination in Mimulus inferred from population shotgun sequencing.</title>
        <authorList>
            <person name="Hellsten U."/>
            <person name="Wright K.M."/>
            <person name="Jenkins J."/>
            <person name="Shu S."/>
            <person name="Yuan Y."/>
            <person name="Wessler S.R."/>
            <person name="Schmutz J."/>
            <person name="Willis J.H."/>
            <person name="Rokhsar D.S."/>
        </authorList>
    </citation>
    <scope>NUCLEOTIDE SEQUENCE [LARGE SCALE GENOMIC DNA]</scope>
    <source>
        <strain evidence="4">cv. DUN x IM62</strain>
    </source>
</reference>
<accession>A0A022S2P4</accession>
<feature type="region of interest" description="Disordered" evidence="1">
    <location>
        <begin position="231"/>
        <end position="253"/>
    </location>
</feature>
<organism evidence="3 4">
    <name type="scientific">Erythranthe guttata</name>
    <name type="common">Yellow monkey flower</name>
    <name type="synonym">Mimulus guttatus</name>
    <dbReference type="NCBI Taxonomy" id="4155"/>
    <lineage>
        <taxon>Eukaryota</taxon>
        <taxon>Viridiplantae</taxon>
        <taxon>Streptophyta</taxon>
        <taxon>Embryophyta</taxon>
        <taxon>Tracheophyta</taxon>
        <taxon>Spermatophyta</taxon>
        <taxon>Magnoliopsida</taxon>
        <taxon>eudicotyledons</taxon>
        <taxon>Gunneridae</taxon>
        <taxon>Pentapetalae</taxon>
        <taxon>asterids</taxon>
        <taxon>lamiids</taxon>
        <taxon>Lamiales</taxon>
        <taxon>Phrymaceae</taxon>
        <taxon>Erythranthe</taxon>
    </lineage>
</organism>
<sequence>MVELCLMASHGYPPGLGGFHPELVSNRVSEDFQPFVPYHGLNQHQVNPVSFNLNLQQNQSFNSNNFVGIDSISKRPPLIDFQETHPDSIHFSYGIVDRCTRHEQILKLLASKSVEEIGGLVDLSMLYDIMGPQFDDQALPYLIYPNKELYFNEPLLDLVGEAYYSGDGQVPYNYTGTETNDMLSVISDFYSSKNTNKSSKQTMLVPYFERRRRARANTEASKLANAKVTSLNSHDKVKEKTPHKKKTSTRIGKDRDTYGNSYLHACESLLSIIVDRNQQEGKKTIMSLKKSGPQLPQLLTQFSASIAGTGIAVILSILCRVVCSRVPFCGSKLLTTGLGLGLVWLSWAVNRLRDTLISITKTSRKLGEKEDEMMVHLDRNLKDIYFRAAALMAVVVLKVA</sequence>
<dbReference type="OMA" id="CKTAYLV"/>
<dbReference type="AlphaFoldDB" id="A0A022S2P4"/>
<evidence type="ECO:0000313" key="4">
    <source>
        <dbReference type="Proteomes" id="UP000030748"/>
    </source>
</evidence>
<keyword evidence="2" id="KW-0472">Membrane</keyword>
<keyword evidence="2" id="KW-0812">Transmembrane</keyword>
<evidence type="ECO:0000313" key="3">
    <source>
        <dbReference type="EMBL" id="EYU46624.1"/>
    </source>
</evidence>
<proteinExistence type="predicted"/>
<dbReference type="EMBL" id="KI630171">
    <property type="protein sequence ID" value="EYU46624.1"/>
    <property type="molecule type" value="Genomic_DNA"/>
</dbReference>
<dbReference type="eggNOG" id="ENOG502QUNS">
    <property type="taxonomic scope" value="Eukaryota"/>
</dbReference>
<dbReference type="PANTHER" id="PTHR35095">
    <property type="entry name" value="OS05G0143300 PROTEIN"/>
    <property type="match status" value="1"/>
</dbReference>